<name>A0A5N5FIX2_9ROSA</name>
<dbReference type="InterPro" id="IPR000209">
    <property type="entry name" value="Peptidase_S8/S53_dom"/>
</dbReference>
<proteinExistence type="inferred from homology"/>
<dbReference type="GO" id="GO:0005576">
    <property type="term" value="C:extracellular region"/>
    <property type="evidence" value="ECO:0007669"/>
    <property type="project" value="UniProtKB-SubCell"/>
</dbReference>
<comment type="similarity">
    <text evidence="2">Belongs to the peptidase S8 family.</text>
</comment>
<dbReference type="Gene3D" id="3.40.50.200">
    <property type="entry name" value="Peptidase S8/S53 domain"/>
    <property type="match status" value="1"/>
</dbReference>
<dbReference type="SUPFAM" id="SSF52743">
    <property type="entry name" value="Subtilisin-like"/>
    <property type="match status" value="1"/>
</dbReference>
<evidence type="ECO:0000256" key="3">
    <source>
        <dbReference type="ARBA" id="ARBA00022729"/>
    </source>
</evidence>
<keyword evidence="6" id="KW-1185">Reference proteome</keyword>
<dbReference type="EMBL" id="SMOL01000695">
    <property type="protein sequence ID" value="KAB2603098.1"/>
    <property type="molecule type" value="Genomic_DNA"/>
</dbReference>
<reference evidence="5 6" key="1">
    <citation type="submission" date="2019-09" db="EMBL/GenBank/DDBJ databases">
        <authorList>
            <person name="Ou C."/>
        </authorList>
    </citation>
    <scope>NUCLEOTIDE SEQUENCE [LARGE SCALE GENOMIC DNA]</scope>
    <source>
        <strain evidence="5">S2</strain>
        <tissue evidence="5">Leaf</tissue>
    </source>
</reference>
<dbReference type="InterPro" id="IPR045051">
    <property type="entry name" value="SBT"/>
</dbReference>
<dbReference type="GO" id="GO:0006508">
    <property type="term" value="P:proteolysis"/>
    <property type="evidence" value="ECO:0007669"/>
    <property type="project" value="InterPro"/>
</dbReference>
<dbReference type="OrthoDB" id="1925414at2759"/>
<dbReference type="PANTHER" id="PTHR10795">
    <property type="entry name" value="PROPROTEIN CONVERTASE SUBTILISIN/KEXIN"/>
    <property type="match status" value="1"/>
</dbReference>
<comment type="caution">
    <text evidence="5">The sequence shown here is derived from an EMBL/GenBank/DDBJ whole genome shotgun (WGS) entry which is preliminary data.</text>
</comment>
<accession>A0A5N5FIX2</accession>
<dbReference type="Proteomes" id="UP000327157">
    <property type="component" value="Chromosome 10"/>
</dbReference>
<comment type="subcellular location">
    <subcellularLocation>
        <location evidence="1">Secreted</location>
    </subcellularLocation>
</comment>
<feature type="domain" description="Peptidase S8/S53" evidence="4">
    <location>
        <begin position="48"/>
        <end position="187"/>
    </location>
</feature>
<dbReference type="InterPro" id="IPR036852">
    <property type="entry name" value="Peptidase_S8/S53_dom_sf"/>
</dbReference>
<gene>
    <name evidence="5" type="ORF">D8674_004103</name>
</gene>
<dbReference type="GO" id="GO:0004252">
    <property type="term" value="F:serine-type endopeptidase activity"/>
    <property type="evidence" value="ECO:0007669"/>
    <property type="project" value="InterPro"/>
</dbReference>
<evidence type="ECO:0000313" key="5">
    <source>
        <dbReference type="EMBL" id="KAB2603098.1"/>
    </source>
</evidence>
<evidence type="ECO:0000259" key="4">
    <source>
        <dbReference type="Pfam" id="PF00082"/>
    </source>
</evidence>
<evidence type="ECO:0000313" key="6">
    <source>
        <dbReference type="Proteomes" id="UP000327157"/>
    </source>
</evidence>
<dbReference type="Gene3D" id="3.50.30.30">
    <property type="match status" value="1"/>
</dbReference>
<organism evidence="5 6">
    <name type="scientific">Pyrus ussuriensis x Pyrus communis</name>
    <dbReference type="NCBI Taxonomy" id="2448454"/>
    <lineage>
        <taxon>Eukaryota</taxon>
        <taxon>Viridiplantae</taxon>
        <taxon>Streptophyta</taxon>
        <taxon>Embryophyta</taxon>
        <taxon>Tracheophyta</taxon>
        <taxon>Spermatophyta</taxon>
        <taxon>Magnoliopsida</taxon>
        <taxon>eudicotyledons</taxon>
        <taxon>Gunneridae</taxon>
        <taxon>Pentapetalae</taxon>
        <taxon>rosids</taxon>
        <taxon>fabids</taxon>
        <taxon>Rosales</taxon>
        <taxon>Rosaceae</taxon>
        <taxon>Amygdaloideae</taxon>
        <taxon>Maleae</taxon>
        <taxon>Pyrus</taxon>
    </lineage>
</organism>
<keyword evidence="3" id="KW-0732">Signal</keyword>
<evidence type="ECO:0000256" key="2">
    <source>
        <dbReference type="ARBA" id="ARBA00011073"/>
    </source>
</evidence>
<dbReference type="AlphaFoldDB" id="A0A5N5FIX2"/>
<reference evidence="6" key="2">
    <citation type="submission" date="2019-10" db="EMBL/GenBank/DDBJ databases">
        <title>A de novo genome assembly of a pear dwarfing rootstock.</title>
        <authorList>
            <person name="Wang F."/>
            <person name="Wang J."/>
            <person name="Li S."/>
            <person name="Zhang Y."/>
            <person name="Fang M."/>
            <person name="Ma L."/>
            <person name="Zhao Y."/>
            <person name="Jiang S."/>
        </authorList>
    </citation>
    <scope>NUCLEOTIDE SEQUENCE [LARGE SCALE GENOMIC DNA]</scope>
</reference>
<protein>
    <submittedName>
        <fullName evidence="5">Cucumisin-like</fullName>
    </submittedName>
</protein>
<evidence type="ECO:0000256" key="1">
    <source>
        <dbReference type="ARBA" id="ARBA00004613"/>
    </source>
</evidence>
<sequence length="445" mass="49568">MDTRIWPEAESFKDEGFGLPPKKWKGVCEGGKNFTCNKKIVGARYYLTDSARDFQGHGTHCASIVARSPVKDASFYRLANGIAKGGVLAARIAAYKVCDLGFGCSSDGILAAFDDAIADVVDIISISLNGFFHSEPYFYIDRIAIGALRAMKKGILTSQSARTIFNSYKVGSVSSVAPWIFTVATSTTYRRIDSTVLANRKKLVGHSTNTFTLNGTNFPLIYGKDASRTNCFQMLARVPQATILQSEVIKDVVAPLFQGEQMKAHGEGMRTYTGTVRDLVRVMSSLQISLLALNLAPPLTSEPPHLADTQQRFFTLRDEGTYVVQSVFSTKHCKGLNYIMREKYGLNPQLLGFFIIKIYISVLSNELRLFISGLCQNLGCTKNDRFAPFCLTPKISIGRPRRRLLGTFVLGIRITYMRKYYKNVNFKAHNLLFKITSHTLLKMDN</sequence>
<reference evidence="5 6" key="3">
    <citation type="submission" date="2019-11" db="EMBL/GenBank/DDBJ databases">
        <title>A de novo genome assembly of a pear dwarfing rootstock.</title>
        <authorList>
            <person name="Wang F."/>
            <person name="Wang J."/>
            <person name="Li S."/>
            <person name="Zhang Y."/>
            <person name="Fang M."/>
            <person name="Ma L."/>
            <person name="Zhao Y."/>
            <person name="Jiang S."/>
        </authorList>
    </citation>
    <scope>NUCLEOTIDE SEQUENCE [LARGE SCALE GENOMIC DNA]</scope>
    <source>
        <strain evidence="5">S2</strain>
        <tissue evidence="5">Leaf</tissue>
    </source>
</reference>
<dbReference type="Pfam" id="PF00082">
    <property type="entry name" value="Peptidase_S8"/>
    <property type="match status" value="1"/>
</dbReference>